<dbReference type="SMART" id="SM01382">
    <property type="entry name" value="Ribosomal_L2_C"/>
    <property type="match status" value="1"/>
</dbReference>
<dbReference type="GO" id="GO:0015934">
    <property type="term" value="C:large ribosomal subunit"/>
    <property type="evidence" value="ECO:0007669"/>
    <property type="project" value="InterPro"/>
</dbReference>
<dbReference type="EMBL" id="MFJC01000023">
    <property type="protein sequence ID" value="OGG09316.1"/>
    <property type="molecule type" value="Genomic_DNA"/>
</dbReference>
<dbReference type="AlphaFoldDB" id="A0A1F5ZA33"/>
<dbReference type="Pfam" id="PF03947">
    <property type="entry name" value="Ribosomal_L2_C"/>
    <property type="match status" value="1"/>
</dbReference>
<name>A0A1F5ZA33_9BACT</name>
<comment type="similarity">
    <text evidence="1">Belongs to the universal ribosomal protein uL2 family.</text>
</comment>
<reference evidence="7 8" key="1">
    <citation type="journal article" date="2016" name="Nat. Commun.">
        <title>Thousands of microbial genomes shed light on interconnected biogeochemical processes in an aquifer system.</title>
        <authorList>
            <person name="Anantharaman K."/>
            <person name="Brown C.T."/>
            <person name="Hug L.A."/>
            <person name="Sharon I."/>
            <person name="Castelle C.J."/>
            <person name="Probst A.J."/>
            <person name="Thomas B.C."/>
            <person name="Singh A."/>
            <person name="Wilkins M.J."/>
            <person name="Karaoz U."/>
            <person name="Brodie E.L."/>
            <person name="Williams K.H."/>
            <person name="Hubbard S.S."/>
            <person name="Banfield J.F."/>
        </authorList>
    </citation>
    <scope>NUCLEOTIDE SEQUENCE [LARGE SCALE GENOMIC DNA]</scope>
</reference>
<keyword evidence="2 7" id="KW-0689">Ribosomal protein</keyword>
<proteinExistence type="inferred from homology"/>
<evidence type="ECO:0000313" key="7">
    <source>
        <dbReference type="EMBL" id="OGG09316.1"/>
    </source>
</evidence>
<feature type="domain" description="Large ribosomal subunit protein uL2 RNA-binding" evidence="6">
    <location>
        <begin position="13"/>
        <end position="89"/>
    </location>
</feature>
<organism evidence="7 8">
    <name type="scientific">Candidatus Gottesmanbacteria bacterium RBG_16_43_7</name>
    <dbReference type="NCBI Taxonomy" id="1798373"/>
    <lineage>
        <taxon>Bacteria</taxon>
        <taxon>Candidatus Gottesmaniibacteriota</taxon>
    </lineage>
</organism>
<keyword evidence="3" id="KW-0687">Ribonucleoprotein</keyword>
<dbReference type="InterPro" id="IPR008991">
    <property type="entry name" value="Translation_prot_SH3-like_sf"/>
</dbReference>
<dbReference type="PANTHER" id="PTHR13691">
    <property type="entry name" value="RIBOSOMAL PROTEIN L2"/>
    <property type="match status" value="1"/>
</dbReference>
<dbReference type="GO" id="GO:0016740">
    <property type="term" value="F:transferase activity"/>
    <property type="evidence" value="ECO:0007669"/>
    <property type="project" value="InterPro"/>
</dbReference>
<dbReference type="Gene3D" id="2.30.30.30">
    <property type="match status" value="1"/>
</dbReference>
<evidence type="ECO:0000256" key="3">
    <source>
        <dbReference type="ARBA" id="ARBA00023274"/>
    </source>
</evidence>
<evidence type="ECO:0000256" key="1">
    <source>
        <dbReference type="ARBA" id="ARBA00005636"/>
    </source>
</evidence>
<dbReference type="PANTHER" id="PTHR13691:SF5">
    <property type="entry name" value="LARGE RIBOSOMAL SUBUNIT PROTEIN UL2M"/>
    <property type="match status" value="1"/>
</dbReference>
<feature type="non-terminal residue" evidence="7">
    <location>
        <position position="143"/>
    </location>
</feature>
<dbReference type="InterPro" id="IPR022669">
    <property type="entry name" value="Ribosomal_uL2_C"/>
</dbReference>
<evidence type="ECO:0000313" key="8">
    <source>
        <dbReference type="Proteomes" id="UP000176854"/>
    </source>
</evidence>
<dbReference type="SUPFAM" id="SSF50104">
    <property type="entry name" value="Translation proteins SH3-like domain"/>
    <property type="match status" value="1"/>
</dbReference>
<gene>
    <name evidence="7" type="ORF">A2154_03200</name>
</gene>
<evidence type="ECO:0000259" key="6">
    <source>
        <dbReference type="SMART" id="SM01383"/>
    </source>
</evidence>
<dbReference type="InterPro" id="IPR005880">
    <property type="entry name" value="Ribosomal_uL2_bac/org-type"/>
</dbReference>
<evidence type="ECO:0000256" key="2">
    <source>
        <dbReference type="ARBA" id="ARBA00022980"/>
    </source>
</evidence>
<dbReference type="Gene3D" id="2.40.50.140">
    <property type="entry name" value="Nucleic acid-binding proteins"/>
    <property type="match status" value="1"/>
</dbReference>
<protein>
    <recommendedName>
        <fullName evidence="4">50S ribosomal protein L2</fullName>
    </recommendedName>
</protein>
<dbReference type="InterPro" id="IPR012340">
    <property type="entry name" value="NA-bd_OB-fold"/>
</dbReference>
<evidence type="ECO:0000256" key="4">
    <source>
        <dbReference type="ARBA" id="ARBA00035459"/>
    </source>
</evidence>
<sequence length="143" mass="15535">MKNLMEILPKNSGRDVGGHVAVRHQGGRHKRFYRIIDWKRNKIGIPARVDAVEYDPNRTVAIAQVTYTDGEKRYILTPIGLAVGMRIQSGKDAPVKVGNALPLGFMPVGTVVHNVEIKPGKGAQMVRSAGAQAVILSKEGDVV</sequence>
<dbReference type="SUPFAM" id="SSF50249">
    <property type="entry name" value="Nucleic acid-binding proteins"/>
    <property type="match status" value="1"/>
</dbReference>
<dbReference type="InterPro" id="IPR022666">
    <property type="entry name" value="Ribosomal_uL2_RNA-bd_dom"/>
</dbReference>
<comment type="caution">
    <text evidence="7">The sequence shown here is derived from an EMBL/GenBank/DDBJ whole genome shotgun (WGS) entry which is preliminary data.</text>
</comment>
<dbReference type="NCBIfam" id="TIGR01171">
    <property type="entry name" value="rplB_bact"/>
    <property type="match status" value="1"/>
</dbReference>
<dbReference type="GO" id="GO:0003723">
    <property type="term" value="F:RNA binding"/>
    <property type="evidence" value="ECO:0007669"/>
    <property type="project" value="InterPro"/>
</dbReference>
<evidence type="ECO:0000259" key="5">
    <source>
        <dbReference type="SMART" id="SM01382"/>
    </source>
</evidence>
<dbReference type="Proteomes" id="UP000176854">
    <property type="component" value="Unassembled WGS sequence"/>
</dbReference>
<accession>A0A1F5ZA33</accession>
<dbReference type="GO" id="GO:0003735">
    <property type="term" value="F:structural constituent of ribosome"/>
    <property type="evidence" value="ECO:0007669"/>
    <property type="project" value="InterPro"/>
</dbReference>
<dbReference type="GO" id="GO:0002181">
    <property type="term" value="P:cytoplasmic translation"/>
    <property type="evidence" value="ECO:0007669"/>
    <property type="project" value="TreeGrafter"/>
</dbReference>
<dbReference type="SMART" id="SM01383">
    <property type="entry name" value="Ribosomal_L2"/>
    <property type="match status" value="1"/>
</dbReference>
<dbReference type="InterPro" id="IPR014722">
    <property type="entry name" value="Rib_uL2_dom2"/>
</dbReference>
<feature type="domain" description="Large ribosomal subunit protein uL2 C-terminal" evidence="5">
    <location>
        <begin position="95"/>
        <end position="143"/>
    </location>
</feature>
<dbReference type="InterPro" id="IPR002171">
    <property type="entry name" value="Ribosomal_uL2"/>
</dbReference>
<dbReference type="Pfam" id="PF00181">
    <property type="entry name" value="Ribosomal_L2_N"/>
    <property type="match status" value="1"/>
</dbReference>
<dbReference type="STRING" id="1798373.A2154_03200"/>